<dbReference type="GO" id="GO:0032991">
    <property type="term" value="C:protein-containing complex"/>
    <property type="evidence" value="ECO:0007669"/>
    <property type="project" value="UniProtKB-ARBA"/>
</dbReference>
<keyword evidence="1" id="KW-0853">WD repeat</keyword>
<comment type="caution">
    <text evidence="3">The sequence shown here is derived from an EMBL/GenBank/DDBJ whole genome shotgun (WGS) entry which is preliminary data.</text>
</comment>
<evidence type="ECO:0000256" key="2">
    <source>
        <dbReference type="ARBA" id="ARBA00022737"/>
    </source>
</evidence>
<dbReference type="InterPro" id="IPR001680">
    <property type="entry name" value="WD40_rpt"/>
</dbReference>
<evidence type="ECO:0000256" key="1">
    <source>
        <dbReference type="ARBA" id="ARBA00022574"/>
    </source>
</evidence>
<dbReference type="SUPFAM" id="SSF50978">
    <property type="entry name" value="WD40 repeat-like"/>
    <property type="match status" value="1"/>
</dbReference>
<dbReference type="Pfam" id="PF00400">
    <property type="entry name" value="WD40"/>
    <property type="match status" value="1"/>
</dbReference>
<dbReference type="PANTHER" id="PTHR44090:SF1">
    <property type="entry name" value="SUPERKILLER COMPLEX PROTEIN 8"/>
    <property type="match status" value="1"/>
</dbReference>
<dbReference type="SMART" id="SM00320">
    <property type="entry name" value="WD40"/>
    <property type="match status" value="4"/>
</dbReference>
<gene>
    <name evidence="3" type="primary">rec14_2</name>
    <name evidence="3" type="ORF">LTR82_011637</name>
</gene>
<protein>
    <submittedName>
        <fullName evidence="3">Ski complex subunit Rec14</fullName>
    </submittedName>
</protein>
<evidence type="ECO:0000313" key="3">
    <source>
        <dbReference type="EMBL" id="KAK0317314.1"/>
    </source>
</evidence>
<reference evidence="3" key="1">
    <citation type="submission" date="2021-12" db="EMBL/GenBank/DDBJ databases">
        <title>Black yeast isolated from Biological Soil Crust.</title>
        <authorList>
            <person name="Kurbessoian T."/>
        </authorList>
    </citation>
    <scope>NUCLEOTIDE SEQUENCE</scope>
    <source>
        <strain evidence="3">CCFEE 5208</strain>
    </source>
</reference>
<dbReference type="InterPro" id="IPR036322">
    <property type="entry name" value="WD40_repeat_dom_sf"/>
</dbReference>
<proteinExistence type="predicted"/>
<dbReference type="AlphaFoldDB" id="A0AAN6J565"/>
<accession>A0AAN6J565</accession>
<dbReference type="PANTHER" id="PTHR44090">
    <property type="entry name" value="WD REPEAT-CONTAINING PROTEIN 61"/>
    <property type="match status" value="1"/>
</dbReference>
<dbReference type="InterPro" id="IPR051510">
    <property type="entry name" value="SKI8"/>
</dbReference>
<dbReference type="InterPro" id="IPR015943">
    <property type="entry name" value="WD40/YVTN_repeat-like_dom_sf"/>
</dbReference>
<sequence>MAPSTPRKQDQDIVPSKTEVEVLHEDICFRPLTFNIWRETHVKPDIFLLGREPLHLHPNVHFLINNSQSLVASASDGQHTISDAHRSDIYSIAVTASQVLSASGSRRIHIYSTEGQITHAERVVDEHQYPLIQILEGVHPLGCHHICTSLDGRTAASAGFNGELKLWRWSEYRHWSSAGEVVLEDKKVSEHWALALSENGQCLACTRHDGRINIYDTRIISGAGVTLNFAQFETQSSFGMSIEISADDSMIASGHQNGGIYIVEPQHRASRT</sequence>
<dbReference type="Proteomes" id="UP001168146">
    <property type="component" value="Unassembled WGS sequence"/>
</dbReference>
<evidence type="ECO:0000313" key="4">
    <source>
        <dbReference type="Proteomes" id="UP001168146"/>
    </source>
</evidence>
<dbReference type="Gene3D" id="2.130.10.10">
    <property type="entry name" value="YVTN repeat-like/Quinoprotein amine dehydrogenase"/>
    <property type="match status" value="1"/>
</dbReference>
<dbReference type="GO" id="GO:0005634">
    <property type="term" value="C:nucleus"/>
    <property type="evidence" value="ECO:0007669"/>
    <property type="project" value="TreeGrafter"/>
</dbReference>
<dbReference type="EMBL" id="JASUXU010000044">
    <property type="protein sequence ID" value="KAK0317314.1"/>
    <property type="molecule type" value="Genomic_DNA"/>
</dbReference>
<organism evidence="3 4">
    <name type="scientific">Friedmanniomyces endolithicus</name>
    <dbReference type="NCBI Taxonomy" id="329885"/>
    <lineage>
        <taxon>Eukaryota</taxon>
        <taxon>Fungi</taxon>
        <taxon>Dikarya</taxon>
        <taxon>Ascomycota</taxon>
        <taxon>Pezizomycotina</taxon>
        <taxon>Dothideomycetes</taxon>
        <taxon>Dothideomycetidae</taxon>
        <taxon>Mycosphaerellales</taxon>
        <taxon>Teratosphaeriaceae</taxon>
        <taxon>Friedmanniomyces</taxon>
    </lineage>
</organism>
<keyword evidence="2" id="KW-0677">Repeat</keyword>
<name>A0AAN6J565_9PEZI</name>